<protein>
    <submittedName>
        <fullName evidence="2">DinB family protein</fullName>
    </submittedName>
</protein>
<gene>
    <name evidence="2" type="ORF">BCM02_105260</name>
</gene>
<dbReference type="SUPFAM" id="SSF109854">
    <property type="entry name" value="DinB/YfiT-like putative metalloenzymes"/>
    <property type="match status" value="1"/>
</dbReference>
<comment type="caution">
    <text evidence="2">The sequence shown here is derived from an EMBL/GenBank/DDBJ whole genome shotgun (WGS) entry which is preliminary data.</text>
</comment>
<reference evidence="2 3" key="1">
    <citation type="submission" date="2019-07" db="EMBL/GenBank/DDBJ databases">
        <title>Genomic Encyclopedia of Type Strains, Phase III (KMG-III): the genomes of soil and plant-associated and newly described type strains.</title>
        <authorList>
            <person name="Whitman W."/>
        </authorList>
    </citation>
    <scope>NUCLEOTIDE SEQUENCE [LARGE SCALE GENOMIC DNA]</scope>
    <source>
        <strain evidence="2 3">BL24</strain>
    </source>
</reference>
<evidence type="ECO:0000259" key="1">
    <source>
        <dbReference type="Pfam" id="PF12867"/>
    </source>
</evidence>
<name>A0A5S5C8K4_9BACL</name>
<evidence type="ECO:0000313" key="2">
    <source>
        <dbReference type="EMBL" id="TYP74716.1"/>
    </source>
</evidence>
<keyword evidence="3" id="KW-1185">Reference proteome</keyword>
<dbReference type="Gene3D" id="1.20.120.450">
    <property type="entry name" value="dinb family like domain"/>
    <property type="match status" value="1"/>
</dbReference>
<dbReference type="RefSeq" id="WP_148929953.1">
    <property type="nucleotide sequence ID" value="NZ_VNHS01000005.1"/>
</dbReference>
<dbReference type="InterPro" id="IPR024775">
    <property type="entry name" value="DinB-like"/>
</dbReference>
<organism evidence="2 3">
    <name type="scientific">Paenibacillus methanolicus</name>
    <dbReference type="NCBI Taxonomy" id="582686"/>
    <lineage>
        <taxon>Bacteria</taxon>
        <taxon>Bacillati</taxon>
        <taxon>Bacillota</taxon>
        <taxon>Bacilli</taxon>
        <taxon>Bacillales</taxon>
        <taxon>Paenibacillaceae</taxon>
        <taxon>Paenibacillus</taxon>
    </lineage>
</organism>
<proteinExistence type="predicted"/>
<dbReference type="Proteomes" id="UP000323257">
    <property type="component" value="Unassembled WGS sequence"/>
</dbReference>
<dbReference type="InterPro" id="IPR034660">
    <property type="entry name" value="DinB/YfiT-like"/>
</dbReference>
<dbReference type="OrthoDB" id="119432at2"/>
<dbReference type="AlphaFoldDB" id="A0A5S5C8K4"/>
<feature type="domain" description="DinB-like" evidence="1">
    <location>
        <begin position="11"/>
        <end position="140"/>
    </location>
</feature>
<dbReference type="Pfam" id="PF12867">
    <property type="entry name" value="DinB_2"/>
    <property type="match status" value="1"/>
</dbReference>
<evidence type="ECO:0000313" key="3">
    <source>
        <dbReference type="Proteomes" id="UP000323257"/>
    </source>
</evidence>
<dbReference type="EMBL" id="VNHS01000005">
    <property type="protein sequence ID" value="TYP74716.1"/>
    <property type="molecule type" value="Genomic_DNA"/>
</dbReference>
<sequence length="156" mass="18169">MHAIDAIVWNLEEVRRRSLLLWASIPTAYMDWRPDPDAMSMKDMIRHVLDSEHYYHLALMNRGSLTDYDSPYEPRAFTTIDEEIAFSRPYRAAFLETVKGYTDADLSNVQIDRSDVGYVRSLGDMLLRIAYHESVHAGQLLDYMRTAGLPRPRVWD</sequence>
<accession>A0A5S5C8K4</accession>